<evidence type="ECO:0000256" key="1">
    <source>
        <dbReference type="SAM" id="MobiDB-lite"/>
    </source>
</evidence>
<name>M2WE72_9MICC</name>
<keyword evidence="3" id="KW-1185">Reference proteome</keyword>
<feature type="region of interest" description="Disordered" evidence="1">
    <location>
        <begin position="1"/>
        <end position="80"/>
    </location>
</feature>
<protein>
    <submittedName>
        <fullName evidence="2">Uncharacterized protein</fullName>
    </submittedName>
</protein>
<dbReference type="AlphaFoldDB" id="M2WE72"/>
<comment type="caution">
    <text evidence="2">The sequence shown here is derived from an EMBL/GenBank/DDBJ whole genome shotgun (WGS) entry which is preliminary data.</text>
</comment>
<evidence type="ECO:0000313" key="3">
    <source>
        <dbReference type="Proteomes" id="UP000009877"/>
    </source>
</evidence>
<dbReference type="Proteomes" id="UP000009877">
    <property type="component" value="Unassembled WGS sequence"/>
</dbReference>
<reference evidence="2 3" key="1">
    <citation type="journal article" date="2014" name="Genome Announc.">
        <title>Draft Genome Sequence of Kocuria palustris PEL.</title>
        <authorList>
            <person name="Sharma G."/>
            <person name="Khatri I."/>
            <person name="Subramanian S."/>
        </authorList>
    </citation>
    <scope>NUCLEOTIDE SEQUENCE [LARGE SCALE GENOMIC DNA]</scope>
    <source>
        <strain evidence="2 3">PEL</strain>
    </source>
</reference>
<gene>
    <name evidence="2" type="ORF">C884_02429</name>
</gene>
<organism evidence="2 3">
    <name type="scientific">Kocuria palustris PEL</name>
    <dbReference type="NCBI Taxonomy" id="1236550"/>
    <lineage>
        <taxon>Bacteria</taxon>
        <taxon>Bacillati</taxon>
        <taxon>Actinomycetota</taxon>
        <taxon>Actinomycetes</taxon>
        <taxon>Micrococcales</taxon>
        <taxon>Micrococcaceae</taxon>
        <taxon>Kocuria</taxon>
    </lineage>
</organism>
<proteinExistence type="predicted"/>
<accession>M2WE72</accession>
<dbReference type="EMBL" id="ANHZ02000008">
    <property type="protein sequence ID" value="EME36822.1"/>
    <property type="molecule type" value="Genomic_DNA"/>
</dbReference>
<sequence>MSDPPRSHGARSSIEVHGRGSEAAGIPWTTVEDRDAGGVRAGSTRTAGAVRRGCPADPSVGPGACSCRPSLTGPRRADQH</sequence>
<evidence type="ECO:0000313" key="2">
    <source>
        <dbReference type="EMBL" id="EME36822.1"/>
    </source>
</evidence>